<keyword evidence="1 2" id="KW-0129">CBS domain</keyword>
<dbReference type="SUPFAM" id="SSF110849">
    <property type="entry name" value="ParB/Sulfiredoxin"/>
    <property type="match status" value="1"/>
</dbReference>
<dbReference type="InterPro" id="IPR046342">
    <property type="entry name" value="CBS_dom_sf"/>
</dbReference>
<dbReference type="InterPro" id="IPR000644">
    <property type="entry name" value="CBS_dom"/>
</dbReference>
<sequence>MSDATSELSTPAVKGYMTRDVATVSPDDTVEEAVERILDSNHNGFPVTDGRTVVGFISARDLLSADRDAPVFTVMSDDIIVAHPEMDINDAARVILRSGIQKLPVVDDAGNLVGIISNTDVIRSQIERATPEKVGKLMRTLEEIHGVSTTEERREIPLSDLLPTQARVYADELEGRRYELERGLAEPLVVIDNPSASGELEDDGTLVLADGHHRVMAAHRLGIEEMDAYVIVIADHVELGMERTARKEGLQSITDIEVMDYARHPLVETTRRFQSDEE</sequence>
<dbReference type="Proteomes" id="UP001589595">
    <property type="component" value="Unassembled WGS sequence"/>
</dbReference>
<dbReference type="Gene3D" id="3.90.1530.10">
    <property type="entry name" value="Conserved hypothetical protein from pyrococcus furiosus pfu- 392566-001, ParB domain"/>
    <property type="match status" value="1"/>
</dbReference>
<dbReference type="PROSITE" id="PS51371">
    <property type="entry name" value="CBS"/>
    <property type="match status" value="2"/>
</dbReference>
<dbReference type="SMART" id="SM00116">
    <property type="entry name" value="CBS"/>
    <property type="match status" value="2"/>
</dbReference>
<reference evidence="4" key="1">
    <citation type="submission" date="2024-09" db="EMBL/GenBank/DDBJ databases">
        <authorList>
            <person name="Sun Q."/>
        </authorList>
    </citation>
    <scope>NUCLEOTIDE SEQUENCE [LARGE SCALE GENOMIC DNA]</scope>
    <source>
        <strain evidence="4">JCM 31273</strain>
    </source>
</reference>
<evidence type="ECO:0000259" key="3">
    <source>
        <dbReference type="PROSITE" id="PS51371"/>
    </source>
</evidence>
<gene>
    <name evidence="4" type="ORF">ACFFOL_12365</name>
</gene>
<evidence type="ECO:0000256" key="1">
    <source>
        <dbReference type="ARBA" id="ARBA00023122"/>
    </source>
</evidence>
<dbReference type="InterPro" id="IPR051257">
    <property type="entry name" value="Diverse_CBS-Domain"/>
</dbReference>
<dbReference type="GeneID" id="67210401"/>
<organism evidence="4 5">
    <name type="scientific">Halobaculum roseum</name>
    <dbReference type="NCBI Taxonomy" id="2175149"/>
    <lineage>
        <taxon>Archaea</taxon>
        <taxon>Methanobacteriati</taxon>
        <taxon>Methanobacteriota</taxon>
        <taxon>Stenosarchaea group</taxon>
        <taxon>Halobacteria</taxon>
        <taxon>Halobacteriales</taxon>
        <taxon>Haloferacaceae</taxon>
        <taxon>Halobaculum</taxon>
    </lineage>
</organism>
<dbReference type="InterPro" id="IPR036086">
    <property type="entry name" value="ParB/Sulfiredoxin_sf"/>
</dbReference>
<dbReference type="SMART" id="SM00470">
    <property type="entry name" value="ParB"/>
    <property type="match status" value="1"/>
</dbReference>
<feature type="domain" description="CBS" evidence="3">
    <location>
        <begin position="75"/>
        <end position="132"/>
    </location>
</feature>
<dbReference type="PANTHER" id="PTHR43080:SF2">
    <property type="entry name" value="CBS DOMAIN-CONTAINING PROTEIN"/>
    <property type="match status" value="1"/>
</dbReference>
<dbReference type="AlphaFoldDB" id="A0ABD5MSN1"/>
<dbReference type="EMBL" id="JBHMAJ010000007">
    <property type="protein sequence ID" value="MFB9824957.1"/>
    <property type="molecule type" value="Genomic_DNA"/>
</dbReference>
<dbReference type="PANTHER" id="PTHR43080">
    <property type="entry name" value="CBS DOMAIN-CONTAINING PROTEIN CBSX3, MITOCHONDRIAL"/>
    <property type="match status" value="1"/>
</dbReference>
<dbReference type="InterPro" id="IPR016427">
    <property type="entry name" value="UCP004699_CBS/ParB"/>
</dbReference>
<keyword evidence="5" id="KW-1185">Reference proteome</keyword>
<dbReference type="InterPro" id="IPR003115">
    <property type="entry name" value="ParB_N"/>
</dbReference>
<dbReference type="Pfam" id="PF00571">
    <property type="entry name" value="CBS"/>
    <property type="match status" value="2"/>
</dbReference>
<accession>A0ABD5MSN1</accession>
<evidence type="ECO:0000313" key="5">
    <source>
        <dbReference type="Proteomes" id="UP001589595"/>
    </source>
</evidence>
<dbReference type="RefSeq" id="WP_225935194.1">
    <property type="nucleotide sequence ID" value="NZ_CP082286.1"/>
</dbReference>
<dbReference type="Gene3D" id="3.10.580.10">
    <property type="entry name" value="CBS-domain"/>
    <property type="match status" value="2"/>
</dbReference>
<dbReference type="PIRSF" id="PIRSF004699">
    <property type="entry name" value="UCP004699_CBS_ParB"/>
    <property type="match status" value="1"/>
</dbReference>
<dbReference type="SUPFAM" id="SSF54631">
    <property type="entry name" value="CBS-domain pair"/>
    <property type="match status" value="1"/>
</dbReference>
<evidence type="ECO:0000256" key="2">
    <source>
        <dbReference type="PROSITE-ProRule" id="PRU00703"/>
    </source>
</evidence>
<feature type="domain" description="CBS" evidence="3">
    <location>
        <begin position="17"/>
        <end position="74"/>
    </location>
</feature>
<comment type="caution">
    <text evidence="4">The sequence shown here is derived from an EMBL/GenBank/DDBJ whole genome shotgun (WGS) entry which is preliminary data.</text>
</comment>
<protein>
    <submittedName>
        <fullName evidence="4">CBS domain-containing protein</fullName>
    </submittedName>
</protein>
<proteinExistence type="predicted"/>
<dbReference type="CDD" id="cd04610">
    <property type="entry name" value="CBS_pair_ParBc_assoc"/>
    <property type="match status" value="1"/>
</dbReference>
<name>A0ABD5MSN1_9EURY</name>
<evidence type="ECO:0000313" key="4">
    <source>
        <dbReference type="EMBL" id="MFB9824957.1"/>
    </source>
</evidence>